<dbReference type="Gene3D" id="3.40.50.720">
    <property type="entry name" value="NAD(P)-binding Rossmann-like Domain"/>
    <property type="match status" value="1"/>
</dbReference>
<dbReference type="PANTHER" id="PTHR43975:SF2">
    <property type="entry name" value="EG:BACR7A4.14 PROTEIN-RELATED"/>
    <property type="match status" value="1"/>
</dbReference>
<dbReference type="GO" id="GO:0016491">
    <property type="term" value="F:oxidoreductase activity"/>
    <property type="evidence" value="ECO:0007669"/>
    <property type="project" value="UniProtKB-KW"/>
</dbReference>
<dbReference type="FunFam" id="3.40.50.720:FF:000084">
    <property type="entry name" value="Short-chain dehydrogenase reductase"/>
    <property type="match status" value="1"/>
</dbReference>
<dbReference type="Pfam" id="PF13561">
    <property type="entry name" value="adh_short_C2"/>
    <property type="match status" value="1"/>
</dbReference>
<dbReference type="SMART" id="SM00822">
    <property type="entry name" value="PKS_KR"/>
    <property type="match status" value="1"/>
</dbReference>
<name>A0A914XZP2_9BILA</name>
<dbReference type="PRINTS" id="PR00080">
    <property type="entry name" value="SDRFAMILY"/>
</dbReference>
<dbReference type="PROSITE" id="PS00061">
    <property type="entry name" value="ADH_SHORT"/>
    <property type="match status" value="1"/>
</dbReference>
<proteinExistence type="predicted"/>
<dbReference type="InterPro" id="IPR002347">
    <property type="entry name" value="SDR_fam"/>
</dbReference>
<dbReference type="PANTHER" id="PTHR43975">
    <property type="entry name" value="ZGC:101858"/>
    <property type="match status" value="1"/>
</dbReference>
<evidence type="ECO:0000256" key="1">
    <source>
        <dbReference type="ARBA" id="ARBA00023002"/>
    </source>
</evidence>
<evidence type="ECO:0000313" key="3">
    <source>
        <dbReference type="Proteomes" id="UP000887577"/>
    </source>
</evidence>
<reference evidence="4" key="1">
    <citation type="submission" date="2022-11" db="UniProtKB">
        <authorList>
            <consortium name="WormBaseParasite"/>
        </authorList>
    </citation>
    <scope>IDENTIFICATION</scope>
</reference>
<dbReference type="PRINTS" id="PR00081">
    <property type="entry name" value="GDHRDH"/>
</dbReference>
<dbReference type="InterPro" id="IPR057326">
    <property type="entry name" value="KR_dom"/>
</dbReference>
<feature type="domain" description="Ketoreductase" evidence="2">
    <location>
        <begin position="14"/>
        <end position="197"/>
    </location>
</feature>
<evidence type="ECO:0000259" key="2">
    <source>
        <dbReference type="SMART" id="SM00822"/>
    </source>
</evidence>
<dbReference type="InterPro" id="IPR020904">
    <property type="entry name" value="Sc_DH/Rdtase_CS"/>
</dbReference>
<keyword evidence="3" id="KW-1185">Reference proteome</keyword>
<protein>
    <recommendedName>
        <fullName evidence="2">Ketoreductase domain-containing protein</fullName>
    </recommendedName>
</protein>
<sequence length="266" mass="28254">MSKPHSPPVTDDSPVVIVTGATSGIGKAAALYFAEKGFQLSLSGRDEGAMGKTVKACMELGVPHNSIATTVGDLREEAIARELIKHTVDKFKKINTLVNAAGILVNGAVEDASMTDYDRVFDVNVRSVIQITRYAIPYLKESKGTIVNVSSIAGPCAFPGVSFYCMSKAALDSFTQCLALELASAGVRVNAVNPGVIVSDIHKRAGMDEKQYEEFLEKGKQTHALGRVGLVNEVAQAIYFLASDASSFTTGHLLSVDGGRGIMTPR</sequence>
<evidence type="ECO:0000313" key="4">
    <source>
        <dbReference type="WBParaSite" id="PSU_v2.g11999.t1"/>
    </source>
</evidence>
<dbReference type="Proteomes" id="UP000887577">
    <property type="component" value="Unplaced"/>
</dbReference>
<dbReference type="WBParaSite" id="PSU_v2.g11999.t1">
    <property type="protein sequence ID" value="PSU_v2.g11999.t1"/>
    <property type="gene ID" value="PSU_v2.g11999"/>
</dbReference>
<dbReference type="GO" id="GO:0006629">
    <property type="term" value="P:lipid metabolic process"/>
    <property type="evidence" value="ECO:0007669"/>
    <property type="project" value="UniProtKB-ARBA"/>
</dbReference>
<dbReference type="AlphaFoldDB" id="A0A914XZP2"/>
<dbReference type="InterPro" id="IPR036291">
    <property type="entry name" value="NAD(P)-bd_dom_sf"/>
</dbReference>
<accession>A0A914XZP2</accession>
<organism evidence="3 4">
    <name type="scientific">Panagrolaimus superbus</name>
    <dbReference type="NCBI Taxonomy" id="310955"/>
    <lineage>
        <taxon>Eukaryota</taxon>
        <taxon>Metazoa</taxon>
        <taxon>Ecdysozoa</taxon>
        <taxon>Nematoda</taxon>
        <taxon>Chromadorea</taxon>
        <taxon>Rhabditida</taxon>
        <taxon>Tylenchina</taxon>
        <taxon>Panagrolaimomorpha</taxon>
        <taxon>Panagrolaimoidea</taxon>
        <taxon>Panagrolaimidae</taxon>
        <taxon>Panagrolaimus</taxon>
    </lineage>
</organism>
<dbReference type="SUPFAM" id="SSF51735">
    <property type="entry name" value="NAD(P)-binding Rossmann-fold domains"/>
    <property type="match status" value="1"/>
</dbReference>
<keyword evidence="1" id="KW-0560">Oxidoreductase</keyword>